<evidence type="ECO:0000256" key="9">
    <source>
        <dbReference type="ARBA" id="ARBA00023204"/>
    </source>
</evidence>
<dbReference type="PANTHER" id="PTHR11070:SF55">
    <property type="entry name" value="DNA 3'-5' HELICASE"/>
    <property type="match status" value="1"/>
</dbReference>
<dbReference type="GO" id="GO:0008854">
    <property type="term" value="F:exodeoxyribonuclease V activity"/>
    <property type="evidence" value="ECO:0007669"/>
    <property type="project" value="UniProtKB-EC"/>
</dbReference>
<gene>
    <name evidence="17" type="ORF">ACFOW3_25895</name>
</gene>
<dbReference type="InterPro" id="IPR011604">
    <property type="entry name" value="PDDEXK-like_dom_sf"/>
</dbReference>
<evidence type="ECO:0000256" key="14">
    <source>
        <dbReference type="PROSITE-ProRule" id="PRU00560"/>
    </source>
</evidence>
<keyword evidence="3" id="KW-0227">DNA damage</keyword>
<keyword evidence="1" id="KW-0540">Nuclease</keyword>
<keyword evidence="8" id="KW-0238">DNA-binding</keyword>
<evidence type="ECO:0000256" key="4">
    <source>
        <dbReference type="ARBA" id="ARBA00022801"/>
    </source>
</evidence>
<evidence type="ECO:0000256" key="6">
    <source>
        <dbReference type="ARBA" id="ARBA00022839"/>
    </source>
</evidence>
<dbReference type="PROSITE" id="PS51198">
    <property type="entry name" value="UVRD_HELICASE_ATP_BIND"/>
    <property type="match status" value="1"/>
</dbReference>
<dbReference type="InterPro" id="IPR014017">
    <property type="entry name" value="DNA_helicase_UvrD-like_C"/>
</dbReference>
<comment type="caution">
    <text evidence="17">The sequence shown here is derived from an EMBL/GenBank/DDBJ whole genome shotgun (WGS) entry which is preliminary data.</text>
</comment>
<keyword evidence="5 14" id="KW-0347">Helicase</keyword>
<evidence type="ECO:0000256" key="5">
    <source>
        <dbReference type="ARBA" id="ARBA00022806"/>
    </source>
</evidence>
<evidence type="ECO:0000256" key="2">
    <source>
        <dbReference type="ARBA" id="ARBA00022741"/>
    </source>
</evidence>
<dbReference type="EC" id="5.6.2.4" evidence="12"/>
<dbReference type="PANTHER" id="PTHR11070">
    <property type="entry name" value="UVRD / RECB / PCRA DNA HELICASE FAMILY MEMBER"/>
    <property type="match status" value="1"/>
</dbReference>
<evidence type="ECO:0000256" key="10">
    <source>
        <dbReference type="ARBA" id="ARBA00023235"/>
    </source>
</evidence>
<evidence type="ECO:0000313" key="18">
    <source>
        <dbReference type="Proteomes" id="UP001595693"/>
    </source>
</evidence>
<keyword evidence="4 14" id="KW-0378">Hydrolase</keyword>
<proteinExistence type="predicted"/>
<sequence length="1081" mass="117171">MSGDNKMSIEFVRAGAGSGKTYYLTHLLASRLEDKSARAPAVIATTFTVKAATELRERARSTLLKKGRLDLAAAVGQARIGTINSVCGQLIQRFCFELGVSPDQQILDELQASRIARIALESVQTPEEVRRLVEVAHRLDIGQAKYSTDSREQKREAAIAETLRKIMGAARENNLSPAQVAAMGAVNADAMLASWPAPVNGLLAELAGALDVAIAELQEAWGKNKQTEVFRKGIDKCLDAREQLERGRLPWSVWVGLAKLNAGAPQKEIVTPLHAAANRHGASAEFHQDVREYLGLVFGIASRGLQAFADAKREMGVVDFTDQEVLLLRGLQTSEIVQQALREELDLVLVDEFQDTNPLQLAIFIELAKLAKSSVWVGDRKQAIYGFRGTDSALIQQLLDSMAAWGGKVGAALADSYRSTPALVKLTNEAFVETFAPTPAADVALKPTRAAIAGSVDLQNWTFAIPPKKRSLDVTGLGPALTQLLESKAQIYDKDTKLMREVKPADIAVLCRTNSALKDVVGALSRWSIPVAAERPGLMSTPEAQLVLACLRRLHDRSDTVASAVVVGLTGALEPEQWLDDRLQFLSEAKLDAEGVWEPPLSSWKVTGPGAHPLLARIDSLRDRLLSLTPFEALRLAKAESGVANFCHSWSANKRAAQVRLANVEQLLGLGRQYEEECLGSGQPATLNGLLLWMQELDVEGKDGRAAAGHGAVEVMTFHGAKGLEWPVVVVVGLDHPSRTDLWEVRARTDGVFDAAAPLANRFIHFWPYPFGATEGVGESEEAEAAPIGKAAAQSAVEENQRLLYVTLTRARDQIVLISKPGSAAEPPPLHWLWEAKAAGTFWPGTIKRVIDGVDISCVATDWPLEKTQEEPPARVKEALRFYPPRASKVHAPLWVRPSAAEVAGFKVDSVETVGKRIVVQAHTDITLLGSALHNCIAYAAADPAQGVSLDDVKEILARWGVEDAVEPQAALDQVNAFTNWWRGRWPDGEALAEVPFEARRADGAIARGQIDFLLKVAGGRILFDHKANPKGAGADDRLALEHGGQLAEYAQAVQTATGEAVLERWLFLPVAAQVVRIVEA</sequence>
<dbReference type="Gene3D" id="3.90.320.10">
    <property type="match status" value="1"/>
</dbReference>
<evidence type="ECO:0000256" key="3">
    <source>
        <dbReference type="ARBA" id="ARBA00022763"/>
    </source>
</evidence>
<feature type="domain" description="UvrD-like helicase ATP-binding" evidence="15">
    <location>
        <begin position="1"/>
        <end position="420"/>
    </location>
</feature>
<evidence type="ECO:0000256" key="11">
    <source>
        <dbReference type="ARBA" id="ARBA00034617"/>
    </source>
</evidence>
<protein>
    <recommendedName>
        <fullName evidence="12">DNA 3'-5' helicase</fullName>
        <ecNumber evidence="12">5.6.2.4</ecNumber>
    </recommendedName>
</protein>
<evidence type="ECO:0000256" key="8">
    <source>
        <dbReference type="ARBA" id="ARBA00023125"/>
    </source>
</evidence>
<feature type="domain" description="UvrD-like helicase C-terminal" evidence="16">
    <location>
        <begin position="448"/>
        <end position="723"/>
    </location>
</feature>
<evidence type="ECO:0000256" key="1">
    <source>
        <dbReference type="ARBA" id="ARBA00022722"/>
    </source>
</evidence>
<evidence type="ECO:0000256" key="12">
    <source>
        <dbReference type="ARBA" id="ARBA00034808"/>
    </source>
</evidence>
<keyword evidence="18" id="KW-1185">Reference proteome</keyword>
<dbReference type="InterPro" id="IPR014016">
    <property type="entry name" value="UvrD-like_ATP-bd"/>
</dbReference>
<dbReference type="InterPro" id="IPR027417">
    <property type="entry name" value="P-loop_NTPase"/>
</dbReference>
<evidence type="ECO:0000256" key="13">
    <source>
        <dbReference type="ARBA" id="ARBA00048988"/>
    </source>
</evidence>
<evidence type="ECO:0000256" key="7">
    <source>
        <dbReference type="ARBA" id="ARBA00022840"/>
    </source>
</evidence>
<comment type="catalytic activity">
    <reaction evidence="13">
        <text>ATP + H2O = ADP + phosphate + H(+)</text>
        <dbReference type="Rhea" id="RHEA:13065"/>
        <dbReference type="ChEBI" id="CHEBI:15377"/>
        <dbReference type="ChEBI" id="CHEBI:15378"/>
        <dbReference type="ChEBI" id="CHEBI:30616"/>
        <dbReference type="ChEBI" id="CHEBI:43474"/>
        <dbReference type="ChEBI" id="CHEBI:456216"/>
        <dbReference type="EC" id="5.6.2.4"/>
    </reaction>
</comment>
<dbReference type="Proteomes" id="UP001595693">
    <property type="component" value="Unassembled WGS sequence"/>
</dbReference>
<evidence type="ECO:0000313" key="17">
    <source>
        <dbReference type="EMBL" id="MFC3938056.1"/>
    </source>
</evidence>
<organism evidence="17 18">
    <name type="scientific">Acidovorax facilis</name>
    <dbReference type="NCBI Taxonomy" id="12917"/>
    <lineage>
        <taxon>Bacteria</taxon>
        <taxon>Pseudomonadati</taxon>
        <taxon>Pseudomonadota</taxon>
        <taxon>Betaproteobacteria</taxon>
        <taxon>Burkholderiales</taxon>
        <taxon>Comamonadaceae</taxon>
        <taxon>Acidovorax</taxon>
    </lineage>
</organism>
<comment type="catalytic activity">
    <reaction evidence="11">
        <text>Couples ATP hydrolysis with the unwinding of duplex DNA by translocating in the 3'-5' direction.</text>
        <dbReference type="EC" id="5.6.2.4"/>
    </reaction>
</comment>
<dbReference type="Gene3D" id="3.40.50.300">
    <property type="entry name" value="P-loop containing nucleotide triphosphate hydrolases"/>
    <property type="match status" value="4"/>
</dbReference>
<dbReference type="SUPFAM" id="SSF52540">
    <property type="entry name" value="P-loop containing nucleoside triphosphate hydrolases"/>
    <property type="match status" value="1"/>
</dbReference>
<dbReference type="RefSeq" id="WP_055401139.1">
    <property type="nucleotide sequence ID" value="NZ_JAMXAX010000138.1"/>
</dbReference>
<keyword evidence="9" id="KW-0234">DNA repair</keyword>
<keyword evidence="2 14" id="KW-0547">Nucleotide-binding</keyword>
<reference evidence="18" key="1">
    <citation type="journal article" date="2019" name="Int. J. Syst. Evol. Microbiol.">
        <title>The Global Catalogue of Microorganisms (GCM) 10K type strain sequencing project: providing services to taxonomists for standard genome sequencing and annotation.</title>
        <authorList>
            <consortium name="The Broad Institute Genomics Platform"/>
            <consortium name="The Broad Institute Genome Sequencing Center for Infectious Disease"/>
            <person name="Wu L."/>
            <person name="Ma J."/>
        </authorList>
    </citation>
    <scope>NUCLEOTIDE SEQUENCE [LARGE SCALE GENOMIC DNA]</scope>
    <source>
        <strain evidence="18">CCUG 2113</strain>
    </source>
</reference>
<evidence type="ECO:0000259" key="15">
    <source>
        <dbReference type="PROSITE" id="PS51198"/>
    </source>
</evidence>
<keyword evidence="7 14" id="KW-0067">ATP-binding</keyword>
<dbReference type="Pfam" id="PF00580">
    <property type="entry name" value="UvrD-helicase"/>
    <property type="match status" value="1"/>
</dbReference>
<dbReference type="EMBL" id="JBHSAJ010000163">
    <property type="protein sequence ID" value="MFC3938056.1"/>
    <property type="molecule type" value="Genomic_DNA"/>
</dbReference>
<name>A0ABV8DHL0_9BURK</name>
<accession>A0ABV8DHL0</accession>
<keyword evidence="6" id="KW-0269">Exonuclease</keyword>
<feature type="binding site" evidence="14">
    <location>
        <begin position="14"/>
        <end position="21"/>
    </location>
    <ligand>
        <name>ATP</name>
        <dbReference type="ChEBI" id="CHEBI:30616"/>
    </ligand>
</feature>
<evidence type="ECO:0000259" key="16">
    <source>
        <dbReference type="PROSITE" id="PS51217"/>
    </source>
</evidence>
<keyword evidence="10" id="KW-0413">Isomerase</keyword>
<dbReference type="InterPro" id="IPR000212">
    <property type="entry name" value="DNA_helicase_UvrD/REP"/>
</dbReference>
<dbReference type="Pfam" id="PF13361">
    <property type="entry name" value="UvrD_C"/>
    <property type="match status" value="1"/>
</dbReference>
<dbReference type="PROSITE" id="PS51217">
    <property type="entry name" value="UVRD_HELICASE_CTER"/>
    <property type="match status" value="1"/>
</dbReference>